<sequence>MPREGFILDWGMRGALRSLLVHVVRRKEGGRHVSTVRPSVCSSIYLPMRWYRYIRTLMVFSQSVSQSACSAGDKCVRWMEARTPVFQRAQPRCSFRNAGQAFGRRDARTHGVHGAGKARDAVPRGLRTATMDSGVCVVSAAGREGGGTRQSRTVGRGIEV</sequence>
<organism evidence="1 2">
    <name type="scientific">Corynespora cassiicola Philippines</name>
    <dbReference type="NCBI Taxonomy" id="1448308"/>
    <lineage>
        <taxon>Eukaryota</taxon>
        <taxon>Fungi</taxon>
        <taxon>Dikarya</taxon>
        <taxon>Ascomycota</taxon>
        <taxon>Pezizomycotina</taxon>
        <taxon>Dothideomycetes</taxon>
        <taxon>Pleosporomycetidae</taxon>
        <taxon>Pleosporales</taxon>
        <taxon>Corynesporascaceae</taxon>
        <taxon>Corynespora</taxon>
    </lineage>
</organism>
<accession>A0A2T2NYV4</accession>
<proteinExistence type="predicted"/>
<reference evidence="1 2" key="1">
    <citation type="journal article" date="2018" name="Front. Microbiol.">
        <title>Genome-Wide Analysis of Corynespora cassiicola Leaf Fall Disease Putative Effectors.</title>
        <authorList>
            <person name="Lopez D."/>
            <person name="Ribeiro S."/>
            <person name="Label P."/>
            <person name="Fumanal B."/>
            <person name="Venisse J.S."/>
            <person name="Kohler A."/>
            <person name="de Oliveira R.R."/>
            <person name="Labutti K."/>
            <person name="Lipzen A."/>
            <person name="Lail K."/>
            <person name="Bauer D."/>
            <person name="Ohm R.A."/>
            <person name="Barry K.W."/>
            <person name="Spatafora J."/>
            <person name="Grigoriev I.V."/>
            <person name="Martin F.M."/>
            <person name="Pujade-Renaud V."/>
        </authorList>
    </citation>
    <scope>NUCLEOTIDE SEQUENCE [LARGE SCALE GENOMIC DNA]</scope>
    <source>
        <strain evidence="1 2">Philippines</strain>
    </source>
</reference>
<evidence type="ECO:0000313" key="2">
    <source>
        <dbReference type="Proteomes" id="UP000240883"/>
    </source>
</evidence>
<gene>
    <name evidence="1" type="ORF">BS50DRAFT_264516</name>
</gene>
<dbReference type="Proteomes" id="UP000240883">
    <property type="component" value="Unassembled WGS sequence"/>
</dbReference>
<dbReference type="AlphaFoldDB" id="A0A2T2NYV4"/>
<name>A0A2T2NYV4_CORCC</name>
<protein>
    <submittedName>
        <fullName evidence="1">Uncharacterized protein</fullName>
    </submittedName>
</protein>
<dbReference type="EMBL" id="KZ678131">
    <property type="protein sequence ID" value="PSN70600.1"/>
    <property type="molecule type" value="Genomic_DNA"/>
</dbReference>
<evidence type="ECO:0000313" key="1">
    <source>
        <dbReference type="EMBL" id="PSN70600.1"/>
    </source>
</evidence>
<keyword evidence="2" id="KW-1185">Reference proteome</keyword>